<gene>
    <name evidence="1" type="ORF">BWR18_12780</name>
</gene>
<dbReference type="PANTHER" id="PTHR38460:SF1">
    <property type="entry name" value="TAUTOMERASE YOLI-RELATED"/>
    <property type="match status" value="1"/>
</dbReference>
<dbReference type="KEGG" id="tom:BWR18_12780"/>
<dbReference type="OrthoDB" id="9804765at2"/>
<dbReference type="Pfam" id="PF14552">
    <property type="entry name" value="Tautomerase_2"/>
    <property type="match status" value="1"/>
</dbReference>
<reference evidence="1 2" key="1">
    <citation type="submission" date="2017-01" db="EMBL/GenBank/DDBJ databases">
        <title>Complete genome of Tateyamaria omphalii DOK1-4 isolated from seawater in Dokdo.</title>
        <authorList>
            <person name="Kim J.H."/>
            <person name="Chi W.-J."/>
        </authorList>
    </citation>
    <scope>NUCLEOTIDE SEQUENCE [LARGE SCALE GENOMIC DNA]</scope>
    <source>
        <strain evidence="1 2">DOK1-4</strain>
    </source>
</reference>
<dbReference type="STRING" id="299262.BWR18_12780"/>
<accession>A0A1P8MWI5</accession>
<dbReference type="SUPFAM" id="SSF55331">
    <property type="entry name" value="Tautomerase/MIF"/>
    <property type="match status" value="1"/>
</dbReference>
<dbReference type="PANTHER" id="PTHR38460">
    <property type="entry name" value="TAUTOMERASE YOLI-RELATED"/>
    <property type="match status" value="1"/>
</dbReference>
<evidence type="ECO:0000313" key="2">
    <source>
        <dbReference type="Proteomes" id="UP000186336"/>
    </source>
</evidence>
<dbReference type="InterPro" id="IPR014347">
    <property type="entry name" value="Tautomerase/MIF_sf"/>
</dbReference>
<dbReference type="EMBL" id="CP019312">
    <property type="protein sequence ID" value="APX12456.1"/>
    <property type="molecule type" value="Genomic_DNA"/>
</dbReference>
<keyword evidence="2" id="KW-1185">Reference proteome</keyword>
<dbReference type="InterPro" id="IPR037479">
    <property type="entry name" value="Tauto_MSAD"/>
</dbReference>
<dbReference type="Proteomes" id="UP000186336">
    <property type="component" value="Chromosome"/>
</dbReference>
<protein>
    <submittedName>
        <fullName evidence="1">Tautomerase family protein</fullName>
    </submittedName>
</protein>
<dbReference type="AlphaFoldDB" id="A0A1P8MWI5"/>
<sequence length="129" mass="14106">MPFNKLHVPRSLAPETCQQINRNLHAALVETCAVNPDDDFCITCRYDPEDMAFHPTFLGPRDPAATIVIEIALLGGRTDAQKEALYADIRARLGSIGFPPENAIIFLIENAAIDWSFGPQGSVKTVLGL</sequence>
<organism evidence="1 2">
    <name type="scientific">Tateyamaria omphalii</name>
    <dbReference type="NCBI Taxonomy" id="299262"/>
    <lineage>
        <taxon>Bacteria</taxon>
        <taxon>Pseudomonadati</taxon>
        <taxon>Pseudomonadota</taxon>
        <taxon>Alphaproteobacteria</taxon>
        <taxon>Rhodobacterales</taxon>
        <taxon>Roseobacteraceae</taxon>
        <taxon>Tateyamaria</taxon>
    </lineage>
</organism>
<evidence type="ECO:0000313" key="1">
    <source>
        <dbReference type="EMBL" id="APX12456.1"/>
    </source>
</evidence>
<dbReference type="Gene3D" id="3.30.429.10">
    <property type="entry name" value="Macrophage Migration Inhibitory Factor"/>
    <property type="match status" value="1"/>
</dbReference>
<dbReference type="RefSeq" id="WP_076628763.1">
    <property type="nucleotide sequence ID" value="NZ_CP019312.1"/>
</dbReference>
<name>A0A1P8MWI5_9RHOB</name>
<proteinExistence type="predicted"/>